<dbReference type="InterPro" id="IPR029787">
    <property type="entry name" value="Nucleotide_cyclase"/>
</dbReference>
<evidence type="ECO:0000256" key="2">
    <source>
        <dbReference type="ARBA" id="ARBA00034247"/>
    </source>
</evidence>
<accession>A0ABT0SMH0</accession>
<comment type="caution">
    <text evidence="6">The sequence shown here is derived from an EMBL/GenBank/DDBJ whole genome shotgun (WGS) entry which is preliminary data.</text>
</comment>
<dbReference type="PANTHER" id="PTHR45138">
    <property type="entry name" value="REGULATORY COMPONENTS OF SENSORY TRANSDUCTION SYSTEM"/>
    <property type="match status" value="1"/>
</dbReference>
<protein>
    <recommendedName>
        <fullName evidence="1">diguanylate cyclase</fullName>
        <ecNumber evidence="1">2.7.7.65</ecNumber>
    </recommendedName>
</protein>
<sequence>MPEVNSPSEISEPTRLLSLPEPLQAQLDEGTNLPSMPAAVGRVLAVARHPDAGLVDFARAIENDPALTLRLLSLANSAFYSRHQTPLRTCHEAVSRIGLDATLAAVMSFGLSRTGHQSRHLMLLWQRATVAALAARYLAQQLCPLHSGTLFTMALLQDIGILALDAMAPKKTERLYADVISCHSTLEEKERVSFGSDHAAVGAWLAQRWGVPGHLVSGIQQSHGPLTSIPVELLCLRLSGPIADAWLSPSPAKSLVNLMHRLKLIDGMESISVNQLLNDIHHQLPAMASLLDVTAPPLHDNEAMLQEAQQHLFKQTLTLSARLDKQQNEMEALRQRQDDLEARSRQDVLTGLANRQWLEEQLQQRFALCQIESRTMSIVFIDIDHFKHLNDEYGHQVGDKVLERFGAVLKSSIREGDLAGRYGGEEFLIILPDEVASDALAMVERFLQRLNNEAVIYVEGKPLYVTASVGIASLDDGQFDNIRELIDAADQCMYRVKHSGRSGVAVYGR</sequence>
<dbReference type="PROSITE" id="PS50887">
    <property type="entry name" value="GGDEF"/>
    <property type="match status" value="1"/>
</dbReference>
<dbReference type="Pfam" id="PF08668">
    <property type="entry name" value="HDOD"/>
    <property type="match status" value="1"/>
</dbReference>
<organism evidence="6 7">
    <name type="scientific">Halomonas llamarensis</name>
    <dbReference type="NCBI Taxonomy" id="2945104"/>
    <lineage>
        <taxon>Bacteria</taxon>
        <taxon>Pseudomonadati</taxon>
        <taxon>Pseudomonadota</taxon>
        <taxon>Gammaproteobacteria</taxon>
        <taxon>Oceanospirillales</taxon>
        <taxon>Halomonadaceae</taxon>
        <taxon>Halomonas</taxon>
    </lineage>
</organism>
<dbReference type="NCBIfam" id="TIGR00254">
    <property type="entry name" value="GGDEF"/>
    <property type="match status" value="1"/>
</dbReference>
<dbReference type="Proteomes" id="UP001165308">
    <property type="component" value="Unassembled WGS sequence"/>
</dbReference>
<name>A0ABT0SMH0_9GAMM</name>
<dbReference type="InterPro" id="IPR043128">
    <property type="entry name" value="Rev_trsase/Diguanyl_cyclase"/>
</dbReference>
<evidence type="ECO:0000256" key="1">
    <source>
        <dbReference type="ARBA" id="ARBA00012528"/>
    </source>
</evidence>
<reference evidence="6" key="1">
    <citation type="submission" date="2022-05" db="EMBL/GenBank/DDBJ databases">
        <title>Halomonas geminus sp. nov. and Halomonas llamarensis sp. nov. isolated from high-altitude salars of the Atacama Desert.</title>
        <authorList>
            <person name="Hintersatz C."/>
            <person name="Rojas L.A."/>
            <person name="Wei T.-S."/>
            <person name="Kutschke S."/>
            <person name="Lehmann F."/>
            <person name="Jain R."/>
            <person name="Pollmann K."/>
        </authorList>
    </citation>
    <scope>NUCLEOTIDE SEQUENCE</scope>
    <source>
        <strain evidence="6">ATCHA</strain>
    </source>
</reference>
<dbReference type="SUPFAM" id="SSF55073">
    <property type="entry name" value="Nucleotide cyclase"/>
    <property type="match status" value="1"/>
</dbReference>
<dbReference type="InterPro" id="IPR000160">
    <property type="entry name" value="GGDEF_dom"/>
</dbReference>
<keyword evidence="7" id="KW-1185">Reference proteome</keyword>
<dbReference type="SMART" id="SM00267">
    <property type="entry name" value="GGDEF"/>
    <property type="match status" value="1"/>
</dbReference>
<dbReference type="Gene3D" id="3.30.70.270">
    <property type="match status" value="1"/>
</dbReference>
<evidence type="ECO:0000259" key="5">
    <source>
        <dbReference type="PROSITE" id="PS51833"/>
    </source>
</evidence>
<dbReference type="EC" id="2.7.7.65" evidence="1"/>
<proteinExistence type="predicted"/>
<dbReference type="InterPro" id="IPR050469">
    <property type="entry name" value="Diguanylate_Cyclase"/>
</dbReference>
<dbReference type="Pfam" id="PF00990">
    <property type="entry name" value="GGDEF"/>
    <property type="match status" value="1"/>
</dbReference>
<evidence type="ECO:0000313" key="7">
    <source>
        <dbReference type="Proteomes" id="UP001165308"/>
    </source>
</evidence>
<dbReference type="SUPFAM" id="SSF109604">
    <property type="entry name" value="HD-domain/PDEase-like"/>
    <property type="match status" value="1"/>
</dbReference>
<dbReference type="EMBL" id="JAMJPJ010000003">
    <property type="protein sequence ID" value="MCL7928990.1"/>
    <property type="molecule type" value="Genomic_DNA"/>
</dbReference>
<feature type="coiled-coil region" evidence="3">
    <location>
        <begin position="316"/>
        <end position="343"/>
    </location>
</feature>
<comment type="catalytic activity">
    <reaction evidence="2">
        <text>2 GTP = 3',3'-c-di-GMP + 2 diphosphate</text>
        <dbReference type="Rhea" id="RHEA:24898"/>
        <dbReference type="ChEBI" id="CHEBI:33019"/>
        <dbReference type="ChEBI" id="CHEBI:37565"/>
        <dbReference type="ChEBI" id="CHEBI:58805"/>
        <dbReference type="EC" id="2.7.7.65"/>
    </reaction>
</comment>
<dbReference type="CDD" id="cd01949">
    <property type="entry name" value="GGDEF"/>
    <property type="match status" value="1"/>
</dbReference>
<feature type="domain" description="HDOD" evidence="5">
    <location>
        <begin position="33"/>
        <end position="225"/>
    </location>
</feature>
<keyword evidence="6" id="KW-0808">Transferase</keyword>
<evidence type="ECO:0000313" key="6">
    <source>
        <dbReference type="EMBL" id="MCL7928990.1"/>
    </source>
</evidence>
<dbReference type="RefSeq" id="WP_250079982.1">
    <property type="nucleotide sequence ID" value="NZ_JAMJPJ010000003.1"/>
</dbReference>
<keyword evidence="6" id="KW-0548">Nucleotidyltransferase</keyword>
<evidence type="ECO:0000259" key="4">
    <source>
        <dbReference type="PROSITE" id="PS50887"/>
    </source>
</evidence>
<gene>
    <name evidence="6" type="ORF">M8006_03160</name>
</gene>
<feature type="domain" description="GGDEF" evidence="4">
    <location>
        <begin position="374"/>
        <end position="509"/>
    </location>
</feature>
<dbReference type="InterPro" id="IPR013976">
    <property type="entry name" value="HDOD"/>
</dbReference>
<dbReference type="PANTHER" id="PTHR45138:SF9">
    <property type="entry name" value="DIGUANYLATE CYCLASE DGCM-RELATED"/>
    <property type="match status" value="1"/>
</dbReference>
<evidence type="ECO:0000256" key="3">
    <source>
        <dbReference type="SAM" id="Coils"/>
    </source>
</evidence>
<dbReference type="Gene3D" id="1.10.3210.10">
    <property type="entry name" value="Hypothetical protein af1432"/>
    <property type="match status" value="1"/>
</dbReference>
<dbReference type="GO" id="GO:0052621">
    <property type="term" value="F:diguanylate cyclase activity"/>
    <property type="evidence" value="ECO:0007669"/>
    <property type="project" value="UniProtKB-EC"/>
</dbReference>
<dbReference type="PROSITE" id="PS51833">
    <property type="entry name" value="HDOD"/>
    <property type="match status" value="1"/>
</dbReference>
<keyword evidence="3" id="KW-0175">Coiled coil</keyword>